<feature type="transmembrane region" description="Helical" evidence="4">
    <location>
        <begin position="62"/>
        <end position="82"/>
    </location>
</feature>
<keyword evidence="4" id="KW-1133">Transmembrane helix</keyword>
<dbReference type="SMART" id="SM00342">
    <property type="entry name" value="HTH_ARAC"/>
    <property type="match status" value="1"/>
</dbReference>
<evidence type="ECO:0000259" key="5">
    <source>
        <dbReference type="PROSITE" id="PS01124"/>
    </source>
</evidence>
<feature type="transmembrane region" description="Helical" evidence="4">
    <location>
        <begin position="125"/>
        <end position="146"/>
    </location>
</feature>
<dbReference type="InterPro" id="IPR018060">
    <property type="entry name" value="HTH_AraC"/>
</dbReference>
<keyword evidence="7" id="KW-1185">Reference proteome</keyword>
<feature type="transmembrane region" description="Helical" evidence="4">
    <location>
        <begin position="6"/>
        <end position="23"/>
    </location>
</feature>
<feature type="transmembrane region" description="Helical" evidence="4">
    <location>
        <begin position="167"/>
        <end position="186"/>
    </location>
</feature>
<feature type="domain" description="HTH araC/xylS-type" evidence="5">
    <location>
        <begin position="259"/>
        <end position="360"/>
    </location>
</feature>
<comment type="caution">
    <text evidence="6">The sequence shown here is derived from an EMBL/GenBank/DDBJ whole genome shotgun (WGS) entry which is preliminary data.</text>
</comment>
<dbReference type="InterPro" id="IPR009057">
    <property type="entry name" value="Homeodomain-like_sf"/>
</dbReference>
<dbReference type="SUPFAM" id="SSF46689">
    <property type="entry name" value="Homeodomain-like"/>
    <property type="match status" value="1"/>
</dbReference>
<evidence type="ECO:0000256" key="1">
    <source>
        <dbReference type="ARBA" id="ARBA00023015"/>
    </source>
</evidence>
<dbReference type="OrthoDB" id="9779074at2"/>
<dbReference type="PROSITE" id="PS01124">
    <property type="entry name" value="HTH_ARAC_FAMILY_2"/>
    <property type="match status" value="1"/>
</dbReference>
<evidence type="ECO:0000313" key="6">
    <source>
        <dbReference type="EMBL" id="RZT96697.1"/>
    </source>
</evidence>
<evidence type="ECO:0000313" key="7">
    <source>
        <dbReference type="Proteomes" id="UP000293562"/>
    </source>
</evidence>
<dbReference type="PANTHER" id="PTHR43280">
    <property type="entry name" value="ARAC-FAMILY TRANSCRIPTIONAL REGULATOR"/>
    <property type="match status" value="1"/>
</dbReference>
<dbReference type="Gene3D" id="1.10.10.60">
    <property type="entry name" value="Homeodomain-like"/>
    <property type="match status" value="1"/>
</dbReference>
<feature type="transmembrane region" description="Helical" evidence="4">
    <location>
        <begin position="94"/>
        <end position="113"/>
    </location>
</feature>
<accession>A0A4Q7VKR9</accession>
<evidence type="ECO:0000256" key="3">
    <source>
        <dbReference type="ARBA" id="ARBA00023163"/>
    </source>
</evidence>
<organism evidence="6 7">
    <name type="scientific">Ancylomarina subtilis</name>
    <dbReference type="NCBI Taxonomy" id="1639035"/>
    <lineage>
        <taxon>Bacteria</taxon>
        <taxon>Pseudomonadati</taxon>
        <taxon>Bacteroidota</taxon>
        <taxon>Bacteroidia</taxon>
        <taxon>Marinilabiliales</taxon>
        <taxon>Marinifilaceae</taxon>
        <taxon>Ancylomarina</taxon>
    </lineage>
</organism>
<dbReference type="EMBL" id="SHKN01000001">
    <property type="protein sequence ID" value="RZT96697.1"/>
    <property type="molecule type" value="Genomic_DNA"/>
</dbReference>
<gene>
    <name evidence="6" type="ORF">EV201_1340</name>
</gene>
<keyword evidence="2 6" id="KW-0238">DNA-binding</keyword>
<keyword evidence="4" id="KW-0812">Transmembrane</keyword>
<keyword evidence="1" id="KW-0805">Transcription regulation</keyword>
<dbReference type="AlphaFoldDB" id="A0A4Q7VKR9"/>
<feature type="transmembrane region" description="Helical" evidence="4">
    <location>
        <begin position="202"/>
        <end position="220"/>
    </location>
</feature>
<keyword evidence="4" id="KW-0472">Membrane</keyword>
<evidence type="ECO:0000256" key="4">
    <source>
        <dbReference type="SAM" id="Phobius"/>
    </source>
</evidence>
<dbReference type="Pfam" id="PF12833">
    <property type="entry name" value="HTH_18"/>
    <property type="match status" value="1"/>
</dbReference>
<name>A0A4Q7VKR9_9BACT</name>
<dbReference type="GO" id="GO:0043565">
    <property type="term" value="F:sequence-specific DNA binding"/>
    <property type="evidence" value="ECO:0007669"/>
    <property type="project" value="InterPro"/>
</dbReference>
<sequence>MNIQHLIIFCVAQIIGLIIILLRKKFRTLPNLLLKLVFASIITHYIYYYFFYEGLITPSSILAYIIIPFSTIAPPLVYYYAMSVMYGKINFTKISLLHLVPILLNTAIFVLFIQSTSHKETLIFLAKSITISLYFIYPILIIKMIGNFYNIKGITLSVFKYNKKKTTLIRLLWSMMLLHFFILVLKNNLPLFIDGTQQTMDIINLCFLMLLGYALSYVIISEPKTIHLANEKIGLGGFKKYDKSKLTREMAEENARNLNRIMENEKPYLDTEFNLSDCSKLCNLPTHTISETLNGLMNQTFNDYINNYRVEEFKKIALQKEYKNYTILALAFEAGFKSKATFNASFKKFTGKTPSEYIKSSVNKQ</sequence>
<dbReference type="PANTHER" id="PTHR43280:SF29">
    <property type="entry name" value="ARAC-FAMILY TRANSCRIPTIONAL REGULATOR"/>
    <property type="match status" value="1"/>
</dbReference>
<feature type="transmembrane region" description="Helical" evidence="4">
    <location>
        <begin position="32"/>
        <end position="50"/>
    </location>
</feature>
<reference evidence="6 7" key="1">
    <citation type="submission" date="2019-02" db="EMBL/GenBank/DDBJ databases">
        <title>Genomic Encyclopedia of Type Strains, Phase IV (KMG-IV): sequencing the most valuable type-strain genomes for metagenomic binning, comparative biology and taxonomic classification.</title>
        <authorList>
            <person name="Goeker M."/>
        </authorList>
    </citation>
    <scope>NUCLEOTIDE SEQUENCE [LARGE SCALE GENOMIC DNA]</scope>
    <source>
        <strain evidence="6 7">DSM 28825</strain>
    </source>
</reference>
<evidence type="ECO:0000256" key="2">
    <source>
        <dbReference type="ARBA" id="ARBA00023125"/>
    </source>
</evidence>
<dbReference type="GO" id="GO:0003700">
    <property type="term" value="F:DNA-binding transcription factor activity"/>
    <property type="evidence" value="ECO:0007669"/>
    <property type="project" value="InterPro"/>
</dbReference>
<proteinExistence type="predicted"/>
<dbReference type="Proteomes" id="UP000293562">
    <property type="component" value="Unassembled WGS sequence"/>
</dbReference>
<protein>
    <submittedName>
        <fullName evidence="6">AraC-like DNA-binding protein</fullName>
    </submittedName>
</protein>
<keyword evidence="3" id="KW-0804">Transcription</keyword>